<reference evidence="4" key="1">
    <citation type="submission" date="2016-11" db="EMBL/GenBank/DDBJ databases">
        <title>Trade-off between light-utilization and light-protection in marine flavobacteria.</title>
        <authorList>
            <person name="Kumagai Y."/>
            <person name="Yoshizawa S."/>
            <person name="Kogure K."/>
        </authorList>
    </citation>
    <scope>NUCLEOTIDE SEQUENCE [LARGE SCALE GENOMIC DNA]</scope>
    <source>
        <strain evidence="4">SG-18</strain>
    </source>
</reference>
<dbReference type="Gene3D" id="3.40.50.720">
    <property type="entry name" value="NAD(P)-binding Rossmann-like Domain"/>
    <property type="match status" value="1"/>
</dbReference>
<dbReference type="PRINTS" id="PR01713">
    <property type="entry name" value="NUCEPIMERASE"/>
</dbReference>
<keyword evidence="4" id="KW-1185">Reference proteome</keyword>
<organism evidence="3 4">
    <name type="scientific">Aureicoccus marinus</name>
    <dbReference type="NCBI Taxonomy" id="754435"/>
    <lineage>
        <taxon>Bacteria</taxon>
        <taxon>Pseudomonadati</taxon>
        <taxon>Bacteroidota</taxon>
        <taxon>Flavobacteriia</taxon>
        <taxon>Flavobacteriales</taxon>
        <taxon>Flavobacteriaceae</taxon>
        <taxon>Aureicoccus</taxon>
    </lineage>
</organism>
<dbReference type="EMBL" id="MQVX01000001">
    <property type="protein sequence ID" value="PQJ15221.1"/>
    <property type="molecule type" value="Genomic_DNA"/>
</dbReference>
<dbReference type="InterPro" id="IPR001509">
    <property type="entry name" value="Epimerase_deHydtase"/>
</dbReference>
<evidence type="ECO:0000259" key="2">
    <source>
        <dbReference type="Pfam" id="PF01370"/>
    </source>
</evidence>
<proteinExistence type="predicted"/>
<dbReference type="PANTHER" id="PTHR43574">
    <property type="entry name" value="EPIMERASE-RELATED"/>
    <property type="match status" value="1"/>
</dbReference>
<comment type="caution">
    <text evidence="3">The sequence shown here is derived from an EMBL/GenBank/DDBJ whole genome shotgun (WGS) entry which is preliminary data.</text>
</comment>
<gene>
    <name evidence="3" type="ORF">BST99_05300</name>
</gene>
<name>A0A2S7T6L0_9FLAO</name>
<protein>
    <submittedName>
        <fullName evidence="3">NAD-dependent epimerase</fullName>
    </submittedName>
</protein>
<evidence type="ECO:0000313" key="3">
    <source>
        <dbReference type="EMBL" id="PQJ15221.1"/>
    </source>
</evidence>
<evidence type="ECO:0000256" key="1">
    <source>
        <dbReference type="ARBA" id="ARBA00023027"/>
    </source>
</evidence>
<dbReference type="SUPFAM" id="SSF51735">
    <property type="entry name" value="NAD(P)-binding Rossmann-fold domains"/>
    <property type="match status" value="1"/>
</dbReference>
<sequence>MKILVTGAAGFIGFHLCQALLENGHDVVGLDNINGYYDVKLKFARLEELGISQIDATPFNIRCESSKYGAQFNFVRMHLEDREKLPKLFRKEKFERVCNLAAQAGVRFSIENPEPYIDSNVVGFLNLLECCRNFDIQHLVYASSSSVYGLSDEIPFSTQHKTEQPISLYAATKKSNELMAHTYSHLFSLPTTGLRFFTVYGPWGRPDMAYFLFADSIQRDKPIKVFNDGLMERDFTYVGDIVKGVQLVLESDTREREDKREFYRLYNIGKNKAEKLLDFIEIIENKMGKTAEKVLLPIQPGDVLKTWADTTELNKDYGYSPKTPIKIGLEQFVNWYKWYYGLDQNPA</sequence>
<dbReference type="OrthoDB" id="9801785at2"/>
<evidence type="ECO:0000313" key="4">
    <source>
        <dbReference type="Proteomes" id="UP000239366"/>
    </source>
</evidence>
<dbReference type="Gene3D" id="3.90.25.10">
    <property type="entry name" value="UDP-galactose 4-epimerase, domain 1"/>
    <property type="match status" value="1"/>
</dbReference>
<dbReference type="Pfam" id="PF01370">
    <property type="entry name" value="Epimerase"/>
    <property type="match status" value="1"/>
</dbReference>
<dbReference type="RefSeq" id="WP_105000873.1">
    <property type="nucleotide sequence ID" value="NZ_MQVX01000001.1"/>
</dbReference>
<dbReference type="InterPro" id="IPR036291">
    <property type="entry name" value="NAD(P)-bd_dom_sf"/>
</dbReference>
<dbReference type="Proteomes" id="UP000239366">
    <property type="component" value="Unassembled WGS sequence"/>
</dbReference>
<keyword evidence="1" id="KW-0520">NAD</keyword>
<dbReference type="AlphaFoldDB" id="A0A2S7T6L0"/>
<feature type="domain" description="NAD-dependent epimerase/dehydratase" evidence="2">
    <location>
        <begin position="3"/>
        <end position="269"/>
    </location>
</feature>
<accession>A0A2S7T6L0</accession>